<dbReference type="AlphaFoldDB" id="A0A6H1ZGG1"/>
<evidence type="ECO:0000313" key="1">
    <source>
        <dbReference type="EMBL" id="QJA46644.1"/>
    </source>
</evidence>
<name>A0A6H1ZGG1_9ZZZZ</name>
<protein>
    <submittedName>
        <fullName evidence="1">Uncharacterized protein</fullName>
    </submittedName>
</protein>
<accession>A0A6H1ZGG1</accession>
<organism evidence="1">
    <name type="scientific">viral metagenome</name>
    <dbReference type="NCBI Taxonomy" id="1070528"/>
    <lineage>
        <taxon>unclassified sequences</taxon>
        <taxon>metagenomes</taxon>
        <taxon>organismal metagenomes</taxon>
    </lineage>
</organism>
<dbReference type="EMBL" id="MT144017">
    <property type="protein sequence ID" value="QJA46644.1"/>
    <property type="molecule type" value="Genomic_DNA"/>
</dbReference>
<dbReference type="EMBL" id="MT144708">
    <property type="protein sequence ID" value="QJH97937.1"/>
    <property type="molecule type" value="Genomic_DNA"/>
</dbReference>
<dbReference type="InterPro" id="IPR021686">
    <property type="entry name" value="DUF3268"/>
</dbReference>
<gene>
    <name evidence="1" type="ORF">TM448A00481_0020</name>
    <name evidence="2" type="ORF">TM448B01137_0006</name>
</gene>
<reference evidence="1" key="1">
    <citation type="submission" date="2020-03" db="EMBL/GenBank/DDBJ databases">
        <title>The deep terrestrial virosphere.</title>
        <authorList>
            <person name="Holmfeldt K."/>
            <person name="Nilsson E."/>
            <person name="Simone D."/>
            <person name="Lopez-Fernandez M."/>
            <person name="Wu X."/>
            <person name="de Brujin I."/>
            <person name="Lundin D."/>
            <person name="Andersson A."/>
            <person name="Bertilsson S."/>
            <person name="Dopson M."/>
        </authorList>
    </citation>
    <scope>NUCLEOTIDE SEQUENCE</scope>
    <source>
        <strain evidence="1">TM448A00481</strain>
        <strain evidence="2">TM448B01137</strain>
    </source>
</reference>
<proteinExistence type="predicted"/>
<dbReference type="Pfam" id="PF11672">
    <property type="entry name" value="DUF3268"/>
    <property type="match status" value="1"/>
</dbReference>
<sequence length="119" mass="13905">MKCPYCKEEAEWCENKAIYGRNYGKSFMCYFCKNCDAYAGCHKNSRKALGTIANKELRQKRMRTHEVVDSLWKTGQYKRATVYKRLSEAFGFQVHIGEADEKICDEIIKTVPLIFNQTK</sequence>
<evidence type="ECO:0000313" key="2">
    <source>
        <dbReference type="EMBL" id="QJH97937.1"/>
    </source>
</evidence>